<keyword evidence="11" id="KW-1002">Plastid outer membrane</keyword>
<evidence type="ECO:0000256" key="5">
    <source>
        <dbReference type="ARBA" id="ARBA00022528"/>
    </source>
</evidence>
<keyword evidence="14 19" id="KW-1133">Transmembrane helix</keyword>
<dbReference type="PANTHER" id="PTHR10903">
    <property type="entry name" value="GTPASE, IMAP FAMILY MEMBER-RELATED"/>
    <property type="match status" value="1"/>
</dbReference>
<accession>A0AAN9GAB7</accession>
<evidence type="ECO:0000313" key="22">
    <source>
        <dbReference type="Proteomes" id="UP001374579"/>
    </source>
</evidence>
<evidence type="ECO:0000256" key="11">
    <source>
        <dbReference type="ARBA" id="ARBA00022805"/>
    </source>
</evidence>
<evidence type="ECO:0000256" key="6">
    <source>
        <dbReference type="ARBA" id="ARBA00022640"/>
    </source>
</evidence>
<dbReference type="InterPro" id="IPR027417">
    <property type="entry name" value="P-loop_NTPase"/>
</dbReference>
<evidence type="ECO:0000256" key="14">
    <source>
        <dbReference type="ARBA" id="ARBA00022989"/>
    </source>
</evidence>
<comment type="similarity">
    <text evidence="3">Belongs to the TRAFAC class TrmE-Era-EngA-EngB-Septin-like GTPase superfamily. AIG1/Toc34/Toc159-like paraseptin GTPase family. IAN subfamily.</text>
</comment>
<dbReference type="SUPFAM" id="SSF52540">
    <property type="entry name" value="P-loop containing nucleoside triphosphate hydrolases"/>
    <property type="match status" value="1"/>
</dbReference>
<evidence type="ECO:0000256" key="19">
    <source>
        <dbReference type="SAM" id="Phobius"/>
    </source>
</evidence>
<dbReference type="Proteomes" id="UP001374579">
    <property type="component" value="Unassembled WGS sequence"/>
</dbReference>
<keyword evidence="5" id="KW-0150">Chloroplast</keyword>
<keyword evidence="7 19" id="KW-0812">Transmembrane</keyword>
<feature type="transmembrane region" description="Helical" evidence="19">
    <location>
        <begin position="415"/>
        <end position="436"/>
    </location>
</feature>
<feature type="region of interest" description="Disordered" evidence="18">
    <location>
        <begin position="1"/>
        <end position="224"/>
    </location>
</feature>
<evidence type="ECO:0000259" key="20">
    <source>
        <dbReference type="PROSITE" id="PS51720"/>
    </source>
</evidence>
<proteinExistence type="inferred from homology"/>
<reference evidence="21 22" key="1">
    <citation type="submission" date="2024-02" db="EMBL/GenBank/DDBJ databases">
        <title>Chromosome-scale genome assembly of the rough periwinkle Littorina saxatilis.</title>
        <authorList>
            <person name="De Jode A."/>
            <person name="Faria R."/>
            <person name="Formenti G."/>
            <person name="Sims Y."/>
            <person name="Smith T.P."/>
            <person name="Tracey A."/>
            <person name="Wood J.M.D."/>
            <person name="Zagrodzka Z.B."/>
            <person name="Johannesson K."/>
            <person name="Butlin R.K."/>
            <person name="Leder E.H."/>
        </authorList>
    </citation>
    <scope>NUCLEOTIDE SEQUENCE [LARGE SCALE GENOMIC DNA]</scope>
    <source>
        <strain evidence="21">Snail1</strain>
        <tissue evidence="21">Muscle</tissue>
    </source>
</reference>
<keyword evidence="6" id="KW-0934">Plastid</keyword>
<keyword evidence="15" id="KW-0342">GTP-binding</keyword>
<dbReference type="GO" id="GO:0016787">
    <property type="term" value="F:hydrolase activity"/>
    <property type="evidence" value="ECO:0007669"/>
    <property type="project" value="UniProtKB-KW"/>
</dbReference>
<dbReference type="GO" id="GO:0015031">
    <property type="term" value="P:protein transport"/>
    <property type="evidence" value="ECO:0007669"/>
    <property type="project" value="UniProtKB-KW"/>
</dbReference>
<evidence type="ECO:0000256" key="13">
    <source>
        <dbReference type="ARBA" id="ARBA00022927"/>
    </source>
</evidence>
<dbReference type="InterPro" id="IPR045058">
    <property type="entry name" value="GIMA/IAN/Toc"/>
</dbReference>
<gene>
    <name evidence="21" type="ORF">V1264_023311</name>
</gene>
<evidence type="ECO:0000256" key="15">
    <source>
        <dbReference type="ARBA" id="ARBA00023134"/>
    </source>
</evidence>
<evidence type="ECO:0000256" key="12">
    <source>
        <dbReference type="ARBA" id="ARBA00022842"/>
    </source>
</evidence>
<keyword evidence="22" id="KW-1185">Reference proteome</keyword>
<dbReference type="GO" id="GO:0016020">
    <property type="term" value="C:membrane"/>
    <property type="evidence" value="ECO:0007669"/>
    <property type="project" value="UniProtKB-SubCell"/>
</dbReference>
<feature type="compositionally biased region" description="Basic and acidic residues" evidence="18">
    <location>
        <begin position="104"/>
        <end position="176"/>
    </location>
</feature>
<dbReference type="InterPro" id="IPR006703">
    <property type="entry name" value="G_AIG1"/>
</dbReference>
<comment type="caution">
    <text evidence="21">The sequence shown here is derived from an EMBL/GenBank/DDBJ whole genome shotgun (WGS) entry which is preliminary data.</text>
</comment>
<feature type="domain" description="AIG1-type G" evidence="20">
    <location>
        <begin position="226"/>
        <end position="428"/>
    </location>
</feature>
<evidence type="ECO:0000256" key="1">
    <source>
        <dbReference type="ARBA" id="ARBA00001946"/>
    </source>
</evidence>
<name>A0AAN9GAB7_9CAEN</name>
<evidence type="ECO:0000256" key="16">
    <source>
        <dbReference type="ARBA" id="ARBA00023136"/>
    </source>
</evidence>
<feature type="compositionally biased region" description="Basic and acidic residues" evidence="18">
    <location>
        <begin position="185"/>
        <end position="197"/>
    </location>
</feature>
<evidence type="ECO:0000256" key="7">
    <source>
        <dbReference type="ARBA" id="ARBA00022692"/>
    </source>
</evidence>
<keyword evidence="8" id="KW-0479">Metal-binding</keyword>
<protein>
    <recommendedName>
        <fullName evidence="20">AIG1-type G domain-containing protein</fullName>
    </recommendedName>
</protein>
<keyword evidence="13" id="KW-0653">Protein transport</keyword>
<feature type="compositionally biased region" description="Basic and acidic residues" evidence="18">
    <location>
        <begin position="46"/>
        <end position="57"/>
    </location>
</feature>
<evidence type="ECO:0000256" key="10">
    <source>
        <dbReference type="ARBA" id="ARBA00022801"/>
    </source>
</evidence>
<organism evidence="21 22">
    <name type="scientific">Littorina saxatilis</name>
    <dbReference type="NCBI Taxonomy" id="31220"/>
    <lineage>
        <taxon>Eukaryota</taxon>
        <taxon>Metazoa</taxon>
        <taxon>Spiralia</taxon>
        <taxon>Lophotrochozoa</taxon>
        <taxon>Mollusca</taxon>
        <taxon>Gastropoda</taxon>
        <taxon>Caenogastropoda</taxon>
        <taxon>Littorinimorpha</taxon>
        <taxon>Littorinoidea</taxon>
        <taxon>Littorinidae</taxon>
        <taxon>Littorina</taxon>
    </lineage>
</organism>
<dbReference type="GO" id="GO:0046872">
    <property type="term" value="F:metal ion binding"/>
    <property type="evidence" value="ECO:0007669"/>
    <property type="project" value="UniProtKB-KW"/>
</dbReference>
<dbReference type="EMBL" id="JBAMIC010000011">
    <property type="protein sequence ID" value="KAK7100339.1"/>
    <property type="molecule type" value="Genomic_DNA"/>
</dbReference>
<dbReference type="AlphaFoldDB" id="A0AAN9GAB7"/>
<evidence type="ECO:0000256" key="2">
    <source>
        <dbReference type="ARBA" id="ARBA00004167"/>
    </source>
</evidence>
<evidence type="ECO:0000256" key="9">
    <source>
        <dbReference type="ARBA" id="ARBA00022741"/>
    </source>
</evidence>
<dbReference type="Gene3D" id="3.40.50.300">
    <property type="entry name" value="P-loop containing nucleotide triphosphate hydrolases"/>
    <property type="match status" value="1"/>
</dbReference>
<keyword evidence="16 19" id="KW-0472">Membrane</keyword>
<dbReference type="PROSITE" id="PS51720">
    <property type="entry name" value="G_AIG1"/>
    <property type="match status" value="1"/>
</dbReference>
<dbReference type="Pfam" id="PF04548">
    <property type="entry name" value="AIG1"/>
    <property type="match status" value="1"/>
</dbReference>
<keyword evidence="10" id="KW-0378">Hydrolase</keyword>
<keyword evidence="4" id="KW-0813">Transport</keyword>
<evidence type="ECO:0000256" key="4">
    <source>
        <dbReference type="ARBA" id="ARBA00022448"/>
    </source>
</evidence>
<dbReference type="PANTHER" id="PTHR10903:SF135">
    <property type="entry name" value="TRANSLOCASE OF CHLOROPLAST 120, CHLOROPLASTIC-RELATED"/>
    <property type="match status" value="1"/>
</dbReference>
<feature type="compositionally biased region" description="Basic and acidic residues" evidence="18">
    <location>
        <begin position="215"/>
        <end position="224"/>
    </location>
</feature>
<evidence type="ECO:0000256" key="8">
    <source>
        <dbReference type="ARBA" id="ARBA00022723"/>
    </source>
</evidence>
<evidence type="ECO:0000256" key="18">
    <source>
        <dbReference type="SAM" id="MobiDB-lite"/>
    </source>
</evidence>
<keyword evidence="9" id="KW-0547">Nucleotide-binding</keyword>
<sequence length="439" mass="50202">MDAGAEQHQGESHLKITGTDEESEMSNAKGTTGSDQTEQGDAFKPQSERESPSKEITEPDQPFEPAQPCLTTISKSSGMEPDLTAEDPDVLQRKETQGETGYEPETKQKDRGVDQELDRRQEPESDESQEQKLGETQEQELYRRQGQELDNGQEHESDQRQKQKRDERLNQGKEQETEQTQDVESEQRKEEDSEPRGYSDSGSTTQLLPQHGKRNKDQSTDKDKDKKKFKIFVIGKTGTGKSSLCNKIIGRNVFATGRSFKQVTTETQEEPTTLPRLNITVVDTPDISDKSETCQKNTVKSWRDSAKDYNYMVVLAVRCDARYSPAEYEVYRQIKQLWGNDLVKKLVVAFTFGDTREDPGLDMKKELEEVWPELKHVIKDANNRHVVFNNEPGNTDEKPVNELIEIMKHLEDGKLWKWVASGITVTLSGFIIWFMWVDM</sequence>
<evidence type="ECO:0000256" key="17">
    <source>
        <dbReference type="ARBA" id="ARBA00024013"/>
    </source>
</evidence>
<comment type="cofactor">
    <cofactor evidence="1">
        <name>Mg(2+)</name>
        <dbReference type="ChEBI" id="CHEBI:18420"/>
    </cofactor>
</comment>
<feature type="compositionally biased region" description="Polar residues" evidence="18">
    <location>
        <begin position="25"/>
        <end position="39"/>
    </location>
</feature>
<evidence type="ECO:0000313" key="21">
    <source>
        <dbReference type="EMBL" id="KAK7100339.1"/>
    </source>
</evidence>
<evidence type="ECO:0000256" key="3">
    <source>
        <dbReference type="ARBA" id="ARBA00008535"/>
    </source>
</evidence>
<keyword evidence="12" id="KW-0460">Magnesium</keyword>
<comment type="subcellular location">
    <subcellularLocation>
        <location evidence="2">Membrane</location>
        <topology evidence="2">Single-pass membrane protein</topology>
    </subcellularLocation>
    <subcellularLocation>
        <location evidence="17">Plastid</location>
        <location evidence="17">Chloroplast outer membrane</location>
    </subcellularLocation>
</comment>
<dbReference type="GO" id="GO:0005525">
    <property type="term" value="F:GTP binding"/>
    <property type="evidence" value="ECO:0007669"/>
    <property type="project" value="UniProtKB-KW"/>
</dbReference>